<keyword evidence="2" id="KW-1185">Reference proteome</keyword>
<proteinExistence type="predicted"/>
<accession>A0ACC1R9J8</accession>
<reference evidence="1" key="1">
    <citation type="submission" date="2022-08" db="EMBL/GenBank/DDBJ databases">
        <title>Genome Sequence of Fusarium decemcellulare.</title>
        <authorList>
            <person name="Buettner E."/>
        </authorList>
    </citation>
    <scope>NUCLEOTIDE SEQUENCE</scope>
    <source>
        <strain evidence="1">Babe19</strain>
    </source>
</reference>
<evidence type="ECO:0000313" key="2">
    <source>
        <dbReference type="Proteomes" id="UP001148629"/>
    </source>
</evidence>
<evidence type="ECO:0000313" key="1">
    <source>
        <dbReference type="EMBL" id="KAJ3502775.1"/>
    </source>
</evidence>
<dbReference type="Proteomes" id="UP001148629">
    <property type="component" value="Unassembled WGS sequence"/>
</dbReference>
<gene>
    <name evidence="1" type="ORF">NM208_g16656</name>
</gene>
<sequence length="98" mass="11111">MVFETKTGSQFHRVPKLQGAPDAIYYKHSTHPEPAPFYDHDETGIVLKGELWLEDEIGKKAILQPGDTFFIHRNSTVTFSTPRFAVAYKISARPSPHL</sequence>
<protein>
    <submittedName>
        <fullName evidence="1">Uncharacterized protein</fullName>
    </submittedName>
</protein>
<name>A0ACC1R9J8_9HYPO</name>
<comment type="caution">
    <text evidence="1">The sequence shown here is derived from an EMBL/GenBank/DDBJ whole genome shotgun (WGS) entry which is preliminary data.</text>
</comment>
<organism evidence="1 2">
    <name type="scientific">Fusarium decemcellulare</name>
    <dbReference type="NCBI Taxonomy" id="57161"/>
    <lineage>
        <taxon>Eukaryota</taxon>
        <taxon>Fungi</taxon>
        <taxon>Dikarya</taxon>
        <taxon>Ascomycota</taxon>
        <taxon>Pezizomycotina</taxon>
        <taxon>Sordariomycetes</taxon>
        <taxon>Hypocreomycetidae</taxon>
        <taxon>Hypocreales</taxon>
        <taxon>Nectriaceae</taxon>
        <taxon>Fusarium</taxon>
        <taxon>Fusarium decemcellulare species complex</taxon>
    </lineage>
</organism>
<dbReference type="EMBL" id="JANRMS010005321">
    <property type="protein sequence ID" value="KAJ3502775.1"/>
    <property type="molecule type" value="Genomic_DNA"/>
</dbReference>